<dbReference type="SUPFAM" id="SSF46689">
    <property type="entry name" value="Homeodomain-like"/>
    <property type="match status" value="1"/>
</dbReference>
<protein>
    <recommendedName>
        <fullName evidence="3">HTH tetR-type domain-containing protein</fullName>
    </recommendedName>
</protein>
<sequence>MAFNRKKMILEQAVNMFFNYGIQHITMDDIAKKCGVSKKTIYKYFENKDDLLHQVIELQIKELKKEIFENKQISKNALQELILFFDYINELSFNISASFGKELKKYYPTIFLEVVKHKNIIVIPFLRENIIKGKQEGYYKMDINTEEICESFNDISKIIFLDGFFYNPGTNQNTLKFLNSLFLHRLVSVKGLEMLNEFNKNKTI</sequence>
<dbReference type="PANTHER" id="PTHR30328">
    <property type="entry name" value="TRANSCRIPTIONAL REPRESSOR"/>
    <property type="match status" value="1"/>
</dbReference>
<dbReference type="Proteomes" id="UP000028521">
    <property type="component" value="Unassembled WGS sequence"/>
</dbReference>
<keyword evidence="5" id="KW-1185">Reference proteome</keyword>
<dbReference type="eggNOG" id="COG1309">
    <property type="taxonomic scope" value="Bacteria"/>
</dbReference>
<feature type="domain" description="HTH tetR-type" evidence="3">
    <location>
        <begin position="3"/>
        <end position="63"/>
    </location>
</feature>
<dbReference type="GO" id="GO:0003677">
    <property type="term" value="F:DNA binding"/>
    <property type="evidence" value="ECO:0007669"/>
    <property type="project" value="UniProtKB-UniRule"/>
</dbReference>
<reference evidence="4 5" key="1">
    <citation type="journal article" date="2014" name="Genome Announc.">
        <title>Draft Genome Sequence of the Algicidal Bacterium Mangrovimonas yunxiaonensis Strain LY01.</title>
        <authorList>
            <person name="Li Y."/>
            <person name="Zhu H."/>
            <person name="Li C."/>
            <person name="Zhang H."/>
            <person name="Chen Z."/>
            <person name="Zheng W."/>
            <person name="Xu H."/>
            <person name="Zheng T."/>
        </authorList>
    </citation>
    <scope>NUCLEOTIDE SEQUENCE [LARGE SCALE GENOMIC DNA]</scope>
    <source>
        <strain evidence="4 5">LY01</strain>
    </source>
</reference>
<gene>
    <name evidence="4" type="ORF">IA57_12420</name>
</gene>
<dbReference type="OrthoDB" id="881297at2"/>
<organism evidence="4 5">
    <name type="scientific">Mangrovimonas yunxiaonensis</name>
    <dbReference type="NCBI Taxonomy" id="1197477"/>
    <lineage>
        <taxon>Bacteria</taxon>
        <taxon>Pseudomonadati</taxon>
        <taxon>Bacteroidota</taxon>
        <taxon>Flavobacteriia</taxon>
        <taxon>Flavobacteriales</taxon>
        <taxon>Flavobacteriaceae</taxon>
        <taxon>Mangrovimonas</taxon>
    </lineage>
</organism>
<dbReference type="Pfam" id="PF00440">
    <property type="entry name" value="TetR_N"/>
    <property type="match status" value="1"/>
</dbReference>
<evidence type="ECO:0000256" key="1">
    <source>
        <dbReference type="ARBA" id="ARBA00023125"/>
    </source>
</evidence>
<dbReference type="EMBL" id="JPFK01000009">
    <property type="protein sequence ID" value="KFB00222.1"/>
    <property type="molecule type" value="Genomic_DNA"/>
</dbReference>
<dbReference type="InterPro" id="IPR009057">
    <property type="entry name" value="Homeodomain-like_sf"/>
</dbReference>
<dbReference type="PANTHER" id="PTHR30328:SF54">
    <property type="entry name" value="HTH-TYPE TRANSCRIPTIONAL REPRESSOR SCO4008"/>
    <property type="match status" value="1"/>
</dbReference>
<dbReference type="PRINTS" id="PR00455">
    <property type="entry name" value="HTHTETR"/>
</dbReference>
<dbReference type="AlphaFoldDB" id="A0A084THN6"/>
<feature type="DNA-binding region" description="H-T-H motif" evidence="2">
    <location>
        <begin position="26"/>
        <end position="45"/>
    </location>
</feature>
<dbReference type="InterPro" id="IPR050109">
    <property type="entry name" value="HTH-type_TetR-like_transc_reg"/>
</dbReference>
<dbReference type="InterPro" id="IPR001647">
    <property type="entry name" value="HTH_TetR"/>
</dbReference>
<name>A0A084THN6_9FLAO</name>
<dbReference type="RefSeq" id="WP_036124025.1">
    <property type="nucleotide sequence ID" value="NZ_BMET01000003.1"/>
</dbReference>
<evidence type="ECO:0000313" key="4">
    <source>
        <dbReference type="EMBL" id="KFB00222.1"/>
    </source>
</evidence>
<evidence type="ECO:0000313" key="5">
    <source>
        <dbReference type="Proteomes" id="UP000028521"/>
    </source>
</evidence>
<evidence type="ECO:0000256" key="2">
    <source>
        <dbReference type="PROSITE-ProRule" id="PRU00335"/>
    </source>
</evidence>
<keyword evidence="1 2" id="KW-0238">DNA-binding</keyword>
<comment type="caution">
    <text evidence="4">The sequence shown here is derived from an EMBL/GenBank/DDBJ whole genome shotgun (WGS) entry which is preliminary data.</text>
</comment>
<dbReference type="STRING" id="1197477.IA57_12420"/>
<reference evidence="5" key="2">
    <citation type="submission" date="2014-07" db="EMBL/GenBank/DDBJ databases">
        <title>Genome sequence of Mangrovimonas yunxiaonensis.</title>
        <authorList>
            <person name="Li Y."/>
            <person name="Zheng T."/>
        </authorList>
    </citation>
    <scope>NUCLEOTIDE SEQUENCE [LARGE SCALE GENOMIC DNA]</scope>
    <source>
        <strain evidence="5">LY01</strain>
    </source>
</reference>
<proteinExistence type="predicted"/>
<accession>A0A084THN6</accession>
<evidence type="ECO:0000259" key="3">
    <source>
        <dbReference type="PROSITE" id="PS50977"/>
    </source>
</evidence>
<dbReference type="Gene3D" id="1.10.357.10">
    <property type="entry name" value="Tetracycline Repressor, domain 2"/>
    <property type="match status" value="1"/>
</dbReference>
<dbReference type="PROSITE" id="PS50977">
    <property type="entry name" value="HTH_TETR_2"/>
    <property type="match status" value="1"/>
</dbReference>